<name>A0AAE0IL89_9PEZI</name>
<sequence>MTNHAPGSSLLQAPQSQDHPDQDQVQNHSHLHAHNHNHNHRRLHAQQQQQQQQQHEQARQKRESDHGDTHIRSPTTQDLPLHERQVVIVQTVSVVHIIDDTGATISVSTILSHPVTKLPESPSAGVTADSSVLANPLPSVSVSALAVGDGTPSPAASSQTDLIPTPASESVLSNLETLTSAPFTSSSSFPTLSVGVGISNSTGRFPPSLFSNSTALSHSLFSNSTRTSSFSTSTSASNSKTRSSSVRLSAFTDVPTTTASIGVAGDGSAGANVAATIAVPSATSTESTAPAPVGLAPEVRNAVVGGVMGGVAGVAILAFILMFIIKWKKRQGGGILLLGDGDSSVRGRGMSSGPNGSGGGGGMSERLAPFAVPSALASLTGQKRAIEGTSSNEPTGGEKGFYRVSGKKLISVLESGGDGYSDPPDTDNNRDSVMTSTSYYRDSQPFAVGGLMPQRFGLGSPMRPESGVMVMRSGPGRTPVQEQAAFLDVPRPLTPPRTTTTITGGVKTDPIGRSLVSLDGSSVSRTKFTEDM</sequence>
<protein>
    <submittedName>
        <fullName evidence="3">Uncharacterized protein</fullName>
    </submittedName>
</protein>
<evidence type="ECO:0000313" key="4">
    <source>
        <dbReference type="Proteomes" id="UP001286456"/>
    </source>
</evidence>
<reference evidence="3" key="1">
    <citation type="journal article" date="2023" name="Mol. Phylogenet. Evol.">
        <title>Genome-scale phylogeny and comparative genomics of the fungal order Sordariales.</title>
        <authorList>
            <person name="Hensen N."/>
            <person name="Bonometti L."/>
            <person name="Westerberg I."/>
            <person name="Brannstrom I.O."/>
            <person name="Guillou S."/>
            <person name="Cros-Aarteil S."/>
            <person name="Calhoun S."/>
            <person name="Haridas S."/>
            <person name="Kuo A."/>
            <person name="Mondo S."/>
            <person name="Pangilinan J."/>
            <person name="Riley R."/>
            <person name="LaButti K."/>
            <person name="Andreopoulos B."/>
            <person name="Lipzen A."/>
            <person name="Chen C."/>
            <person name="Yan M."/>
            <person name="Daum C."/>
            <person name="Ng V."/>
            <person name="Clum A."/>
            <person name="Steindorff A."/>
            <person name="Ohm R.A."/>
            <person name="Martin F."/>
            <person name="Silar P."/>
            <person name="Natvig D.O."/>
            <person name="Lalanne C."/>
            <person name="Gautier V."/>
            <person name="Ament-Velasquez S.L."/>
            <person name="Kruys A."/>
            <person name="Hutchinson M.I."/>
            <person name="Powell A.J."/>
            <person name="Barry K."/>
            <person name="Miller A.N."/>
            <person name="Grigoriev I.V."/>
            <person name="Debuchy R."/>
            <person name="Gladieux P."/>
            <person name="Hiltunen Thoren M."/>
            <person name="Johannesson H."/>
        </authorList>
    </citation>
    <scope>NUCLEOTIDE SEQUENCE</scope>
    <source>
        <strain evidence="3">SMH4131-1</strain>
    </source>
</reference>
<feature type="region of interest" description="Disordered" evidence="1">
    <location>
        <begin position="1"/>
        <end position="79"/>
    </location>
</feature>
<proteinExistence type="predicted"/>
<keyword evidence="2" id="KW-0812">Transmembrane</keyword>
<reference evidence="3" key="2">
    <citation type="submission" date="2023-06" db="EMBL/GenBank/DDBJ databases">
        <authorList>
            <consortium name="Lawrence Berkeley National Laboratory"/>
            <person name="Haridas S."/>
            <person name="Hensen N."/>
            <person name="Bonometti L."/>
            <person name="Westerberg I."/>
            <person name="Brannstrom I.O."/>
            <person name="Guillou S."/>
            <person name="Cros-Aarteil S."/>
            <person name="Calhoun S."/>
            <person name="Kuo A."/>
            <person name="Mondo S."/>
            <person name="Pangilinan J."/>
            <person name="Riley R."/>
            <person name="Labutti K."/>
            <person name="Andreopoulos B."/>
            <person name="Lipzen A."/>
            <person name="Chen C."/>
            <person name="Yanf M."/>
            <person name="Daum C."/>
            <person name="Ng V."/>
            <person name="Clum A."/>
            <person name="Steindorff A."/>
            <person name="Ohm R."/>
            <person name="Martin F."/>
            <person name="Silar P."/>
            <person name="Natvig D."/>
            <person name="Lalanne C."/>
            <person name="Gautier V."/>
            <person name="Ament-Velasquez S.L."/>
            <person name="Kruys A."/>
            <person name="Hutchinson M.I."/>
            <person name="Powell A.J."/>
            <person name="Barry K."/>
            <person name="Miller A.N."/>
            <person name="Grigoriev I.V."/>
            <person name="Debuchy R."/>
            <person name="Gladieux P."/>
            <person name="Thoren M.H."/>
            <person name="Johannesson H."/>
        </authorList>
    </citation>
    <scope>NUCLEOTIDE SEQUENCE</scope>
    <source>
        <strain evidence="3">SMH4131-1</strain>
    </source>
</reference>
<organism evidence="3 4">
    <name type="scientific">Cercophora scortea</name>
    <dbReference type="NCBI Taxonomy" id="314031"/>
    <lineage>
        <taxon>Eukaryota</taxon>
        <taxon>Fungi</taxon>
        <taxon>Dikarya</taxon>
        <taxon>Ascomycota</taxon>
        <taxon>Pezizomycotina</taxon>
        <taxon>Sordariomycetes</taxon>
        <taxon>Sordariomycetidae</taxon>
        <taxon>Sordariales</taxon>
        <taxon>Lasiosphaeriaceae</taxon>
        <taxon>Cercophora</taxon>
    </lineage>
</organism>
<feature type="compositionally biased region" description="Basic and acidic residues" evidence="1">
    <location>
        <begin position="56"/>
        <end position="71"/>
    </location>
</feature>
<feature type="compositionally biased region" description="Polar residues" evidence="1">
    <location>
        <begin position="1"/>
        <end position="17"/>
    </location>
</feature>
<keyword evidence="2" id="KW-0472">Membrane</keyword>
<feature type="transmembrane region" description="Helical" evidence="2">
    <location>
        <begin position="302"/>
        <end position="325"/>
    </location>
</feature>
<comment type="caution">
    <text evidence="3">The sequence shown here is derived from an EMBL/GenBank/DDBJ whole genome shotgun (WGS) entry which is preliminary data.</text>
</comment>
<gene>
    <name evidence="3" type="ORF">B0T19DRAFT_400083</name>
</gene>
<feature type="region of interest" description="Disordered" evidence="1">
    <location>
        <begin position="344"/>
        <end position="364"/>
    </location>
</feature>
<keyword evidence="2" id="KW-1133">Transmembrane helix</keyword>
<accession>A0AAE0IL89</accession>
<feature type="compositionally biased region" description="Basic residues" evidence="1">
    <location>
        <begin position="29"/>
        <end position="44"/>
    </location>
</feature>
<evidence type="ECO:0000313" key="3">
    <source>
        <dbReference type="EMBL" id="KAK3327187.1"/>
    </source>
</evidence>
<dbReference type="EMBL" id="JAUEPO010000003">
    <property type="protein sequence ID" value="KAK3327187.1"/>
    <property type="molecule type" value="Genomic_DNA"/>
</dbReference>
<dbReference type="Proteomes" id="UP001286456">
    <property type="component" value="Unassembled WGS sequence"/>
</dbReference>
<dbReference type="AlphaFoldDB" id="A0AAE0IL89"/>
<feature type="compositionally biased region" description="Low complexity" evidence="1">
    <location>
        <begin position="344"/>
        <end position="354"/>
    </location>
</feature>
<keyword evidence="4" id="KW-1185">Reference proteome</keyword>
<evidence type="ECO:0000256" key="1">
    <source>
        <dbReference type="SAM" id="MobiDB-lite"/>
    </source>
</evidence>
<feature type="region of interest" description="Disordered" evidence="1">
    <location>
        <begin position="414"/>
        <end position="434"/>
    </location>
</feature>
<feature type="compositionally biased region" description="Low complexity" evidence="1">
    <location>
        <begin position="45"/>
        <end position="55"/>
    </location>
</feature>
<evidence type="ECO:0000256" key="2">
    <source>
        <dbReference type="SAM" id="Phobius"/>
    </source>
</evidence>